<dbReference type="Gene3D" id="3.90.550.10">
    <property type="entry name" value="Spore Coat Polysaccharide Biosynthesis Protein SpsA, Chain A"/>
    <property type="match status" value="1"/>
</dbReference>
<keyword evidence="2 8" id="KW-0808">Transferase</keyword>
<dbReference type="GO" id="GO:0006777">
    <property type="term" value="P:Mo-molybdopterin cofactor biosynthetic process"/>
    <property type="evidence" value="ECO:0007669"/>
    <property type="project" value="UniProtKB-KW"/>
</dbReference>
<comment type="similarity">
    <text evidence="8">Belongs to the MobA family.</text>
</comment>
<evidence type="ECO:0000256" key="6">
    <source>
        <dbReference type="ARBA" id="ARBA00023134"/>
    </source>
</evidence>
<evidence type="ECO:0000256" key="3">
    <source>
        <dbReference type="ARBA" id="ARBA00022723"/>
    </source>
</evidence>
<comment type="caution">
    <text evidence="10">The sequence shown here is derived from an EMBL/GenBank/DDBJ whole genome shotgun (WGS) entry which is preliminary data.</text>
</comment>
<comment type="cofactor">
    <cofactor evidence="8">
        <name>Mg(2+)</name>
        <dbReference type="ChEBI" id="CHEBI:18420"/>
    </cofactor>
</comment>
<dbReference type="GO" id="GO:0005525">
    <property type="term" value="F:GTP binding"/>
    <property type="evidence" value="ECO:0007669"/>
    <property type="project" value="UniProtKB-UniRule"/>
</dbReference>
<comment type="subcellular location">
    <subcellularLocation>
        <location evidence="8">Cytoplasm</location>
    </subcellularLocation>
</comment>
<evidence type="ECO:0000256" key="5">
    <source>
        <dbReference type="ARBA" id="ARBA00022842"/>
    </source>
</evidence>
<feature type="binding site" evidence="8">
    <location>
        <position position="97"/>
    </location>
    <ligand>
        <name>GTP</name>
        <dbReference type="ChEBI" id="CHEBI:37565"/>
    </ligand>
</feature>
<evidence type="ECO:0000256" key="8">
    <source>
        <dbReference type="HAMAP-Rule" id="MF_00316"/>
    </source>
</evidence>
<organism evidence="10 11">
    <name type="scientific">Neotamlana sargassicola</name>
    <dbReference type="NCBI Taxonomy" id="2883125"/>
    <lineage>
        <taxon>Bacteria</taxon>
        <taxon>Pseudomonadati</taxon>
        <taxon>Bacteroidota</taxon>
        <taxon>Flavobacteriia</taxon>
        <taxon>Flavobacteriales</taxon>
        <taxon>Flavobacteriaceae</taxon>
        <taxon>Neotamlana</taxon>
    </lineage>
</organism>
<dbReference type="InterPro" id="IPR029044">
    <property type="entry name" value="Nucleotide-diphossugar_trans"/>
</dbReference>
<feature type="binding site" evidence="8">
    <location>
        <begin position="12"/>
        <end position="14"/>
    </location>
    <ligand>
        <name>GTP</name>
        <dbReference type="ChEBI" id="CHEBI:37565"/>
    </ligand>
</feature>
<comment type="catalytic activity">
    <reaction evidence="8">
        <text>Mo-molybdopterin + GTP + H(+) = Mo-molybdopterin guanine dinucleotide + diphosphate</text>
        <dbReference type="Rhea" id="RHEA:34243"/>
        <dbReference type="ChEBI" id="CHEBI:15378"/>
        <dbReference type="ChEBI" id="CHEBI:33019"/>
        <dbReference type="ChEBI" id="CHEBI:37565"/>
        <dbReference type="ChEBI" id="CHEBI:71302"/>
        <dbReference type="ChEBI" id="CHEBI:71310"/>
        <dbReference type="EC" id="2.7.7.77"/>
    </reaction>
</comment>
<reference evidence="10" key="1">
    <citation type="submission" date="2021-10" db="EMBL/GenBank/DDBJ databases">
        <title>Tamlana sargassums sp. nov., and Tamlana laminarinivorans sp. nov., two new bacteria isolated from the brown alga.</title>
        <authorList>
            <person name="Li J."/>
        </authorList>
    </citation>
    <scope>NUCLEOTIDE SEQUENCE</scope>
    <source>
        <strain evidence="10">62-3</strain>
    </source>
</reference>
<evidence type="ECO:0000313" key="11">
    <source>
        <dbReference type="Proteomes" id="UP001139286"/>
    </source>
</evidence>
<gene>
    <name evidence="8" type="primary">mobA</name>
    <name evidence="10" type="ORF">LG651_02435</name>
</gene>
<comment type="domain">
    <text evidence="8">The N-terminal domain determines nucleotide recognition and specific binding, while the C-terminal domain determines the specific binding to the target protein.</text>
</comment>
<protein>
    <recommendedName>
        <fullName evidence="8">Probable molybdenum cofactor guanylyltransferase</fullName>
        <shortName evidence="8">MoCo guanylyltransferase</shortName>
        <ecNumber evidence="8">2.7.7.77</ecNumber>
    </recommendedName>
    <alternativeName>
        <fullName evidence="8">GTP:molybdopterin guanylyltransferase</fullName>
    </alternativeName>
    <alternativeName>
        <fullName evidence="8">Mo-MPT guanylyltransferase</fullName>
    </alternativeName>
    <alternativeName>
        <fullName evidence="8">Molybdopterin guanylyltransferase</fullName>
    </alternativeName>
    <alternativeName>
        <fullName evidence="8">Molybdopterin-guanine dinucleotide synthase</fullName>
        <shortName evidence="8">MGD synthase</shortName>
    </alternativeName>
</protein>
<sequence length="194" mass="21789">MINKNHITGIVLAGGKSSRMGTDKGFLKLNNKYFVSHSIDALKPLVSETLIVSDNKDYDVFKCQRVEDTIKNSGPVAGIYSGLAASKTKWNLILSCDIPLIKTEILQKLLNEIPNDFDAVLTKSNNRLMPLIGLYKKSCRNTFKNALQNNEKRLQMVLKSLKTKQIVLKNNEQQTTTNINTPNEFNAIKNANNY</sequence>
<dbReference type="InterPro" id="IPR013482">
    <property type="entry name" value="Molybde_CF_guanTrfase"/>
</dbReference>
<comment type="caution">
    <text evidence="8">Lacks conserved residue(s) required for the propagation of feature annotation.</text>
</comment>
<keyword evidence="7 8" id="KW-0501">Molybdenum cofactor biosynthesis</keyword>
<evidence type="ECO:0000256" key="1">
    <source>
        <dbReference type="ARBA" id="ARBA00022490"/>
    </source>
</evidence>
<dbReference type="GO" id="GO:0005737">
    <property type="term" value="C:cytoplasm"/>
    <property type="evidence" value="ECO:0007669"/>
    <property type="project" value="UniProtKB-SubCell"/>
</dbReference>
<dbReference type="SUPFAM" id="SSF53448">
    <property type="entry name" value="Nucleotide-diphospho-sugar transferases"/>
    <property type="match status" value="1"/>
</dbReference>
<evidence type="ECO:0000256" key="4">
    <source>
        <dbReference type="ARBA" id="ARBA00022741"/>
    </source>
</evidence>
<keyword evidence="4 8" id="KW-0547">Nucleotide-binding</keyword>
<evidence type="ECO:0000256" key="7">
    <source>
        <dbReference type="ARBA" id="ARBA00023150"/>
    </source>
</evidence>
<keyword evidence="5 8" id="KW-0460">Magnesium</keyword>
<name>A0A9X1L6V7_9FLAO</name>
<proteinExistence type="inferred from homology"/>
<keyword evidence="1 8" id="KW-0963">Cytoplasm</keyword>
<feature type="binding site" evidence="8">
    <location>
        <position position="24"/>
    </location>
    <ligand>
        <name>GTP</name>
        <dbReference type="ChEBI" id="CHEBI:37565"/>
    </ligand>
</feature>
<dbReference type="HAMAP" id="MF_00316">
    <property type="entry name" value="MobA"/>
    <property type="match status" value="1"/>
</dbReference>
<evidence type="ECO:0000313" key="10">
    <source>
        <dbReference type="EMBL" id="MCB4807093.1"/>
    </source>
</evidence>
<dbReference type="PANTHER" id="PTHR19136">
    <property type="entry name" value="MOLYBDENUM COFACTOR GUANYLYLTRANSFERASE"/>
    <property type="match status" value="1"/>
</dbReference>
<dbReference type="Proteomes" id="UP001139286">
    <property type="component" value="Unassembled WGS sequence"/>
</dbReference>
<feature type="domain" description="MobA-like NTP transferase" evidence="9">
    <location>
        <begin position="9"/>
        <end position="161"/>
    </location>
</feature>
<keyword evidence="3 8" id="KW-0479">Metal-binding</keyword>
<dbReference type="RefSeq" id="WP_226694563.1">
    <property type="nucleotide sequence ID" value="NZ_JAJAPX010000001.1"/>
</dbReference>
<dbReference type="GO" id="GO:0046872">
    <property type="term" value="F:metal ion binding"/>
    <property type="evidence" value="ECO:0007669"/>
    <property type="project" value="UniProtKB-KW"/>
</dbReference>
<dbReference type="AlphaFoldDB" id="A0A9X1L6V7"/>
<keyword evidence="6 8" id="KW-0342">GTP-binding</keyword>
<evidence type="ECO:0000259" key="9">
    <source>
        <dbReference type="Pfam" id="PF12804"/>
    </source>
</evidence>
<dbReference type="PANTHER" id="PTHR19136:SF81">
    <property type="entry name" value="MOLYBDENUM COFACTOR GUANYLYLTRANSFERASE"/>
    <property type="match status" value="1"/>
</dbReference>
<dbReference type="EMBL" id="JAJAPX010000001">
    <property type="protein sequence ID" value="MCB4807093.1"/>
    <property type="molecule type" value="Genomic_DNA"/>
</dbReference>
<dbReference type="InterPro" id="IPR025877">
    <property type="entry name" value="MobA-like_NTP_Trfase"/>
</dbReference>
<dbReference type="EC" id="2.7.7.77" evidence="8"/>
<dbReference type="Pfam" id="PF12804">
    <property type="entry name" value="NTP_transf_3"/>
    <property type="match status" value="1"/>
</dbReference>
<keyword evidence="10" id="KW-0548">Nucleotidyltransferase</keyword>
<feature type="binding site" evidence="8">
    <location>
        <position position="68"/>
    </location>
    <ligand>
        <name>GTP</name>
        <dbReference type="ChEBI" id="CHEBI:37565"/>
    </ligand>
</feature>
<feature type="binding site" evidence="8">
    <location>
        <position position="97"/>
    </location>
    <ligand>
        <name>Mg(2+)</name>
        <dbReference type="ChEBI" id="CHEBI:18420"/>
    </ligand>
</feature>
<dbReference type="GO" id="GO:0061603">
    <property type="term" value="F:molybdenum cofactor guanylyltransferase activity"/>
    <property type="evidence" value="ECO:0007669"/>
    <property type="project" value="UniProtKB-EC"/>
</dbReference>
<comment type="function">
    <text evidence="8">Transfers a GMP moiety from GTP to Mo-molybdopterin (Mo-MPT) cofactor (Moco or molybdenum cofactor) to form Mo-molybdopterin guanine dinucleotide (Mo-MGD) cofactor.</text>
</comment>
<dbReference type="CDD" id="cd02503">
    <property type="entry name" value="MobA"/>
    <property type="match status" value="1"/>
</dbReference>
<keyword evidence="11" id="KW-1185">Reference proteome</keyword>
<evidence type="ECO:0000256" key="2">
    <source>
        <dbReference type="ARBA" id="ARBA00022679"/>
    </source>
</evidence>
<accession>A0A9X1L6V7</accession>